<name>A0ABU7EU26_9TELE</name>
<evidence type="ECO:0000313" key="2">
    <source>
        <dbReference type="Proteomes" id="UP001352852"/>
    </source>
</evidence>
<keyword evidence="2" id="KW-1185">Reference proteome</keyword>
<protein>
    <submittedName>
        <fullName evidence="1">Uncharacterized protein</fullName>
    </submittedName>
</protein>
<evidence type="ECO:0000313" key="1">
    <source>
        <dbReference type="EMBL" id="MED6290718.1"/>
    </source>
</evidence>
<accession>A0ABU7EU26</accession>
<reference evidence="1 2" key="1">
    <citation type="submission" date="2021-06" db="EMBL/GenBank/DDBJ databases">
        <authorList>
            <person name="Palmer J.M."/>
        </authorList>
    </citation>
    <scope>NUCLEOTIDE SEQUENCE [LARGE SCALE GENOMIC DNA]</scope>
    <source>
        <strain evidence="1 2">CL_MEX2019</strain>
        <tissue evidence="1">Muscle</tissue>
    </source>
</reference>
<proteinExistence type="predicted"/>
<sequence length="109" mass="12419">MHGVCTLTCIVNCGILYRQVCAFPNHIQSTEFTSGGFHLSCRSISRMISGNSVHLSSVLSFMIKDVNTWPRELLAKCQVSDTTRMRQKISWKCVRSERTLREDPGLWLI</sequence>
<comment type="caution">
    <text evidence="1">The sequence shown here is derived from an EMBL/GenBank/DDBJ whole genome shotgun (WGS) entry which is preliminary data.</text>
</comment>
<gene>
    <name evidence="1" type="ORF">CHARACLAT_016187</name>
</gene>
<dbReference type="EMBL" id="JAHUTJ010066873">
    <property type="protein sequence ID" value="MED6290718.1"/>
    <property type="molecule type" value="Genomic_DNA"/>
</dbReference>
<dbReference type="Proteomes" id="UP001352852">
    <property type="component" value="Unassembled WGS sequence"/>
</dbReference>
<organism evidence="1 2">
    <name type="scientific">Characodon lateralis</name>
    <dbReference type="NCBI Taxonomy" id="208331"/>
    <lineage>
        <taxon>Eukaryota</taxon>
        <taxon>Metazoa</taxon>
        <taxon>Chordata</taxon>
        <taxon>Craniata</taxon>
        <taxon>Vertebrata</taxon>
        <taxon>Euteleostomi</taxon>
        <taxon>Actinopterygii</taxon>
        <taxon>Neopterygii</taxon>
        <taxon>Teleostei</taxon>
        <taxon>Neoteleostei</taxon>
        <taxon>Acanthomorphata</taxon>
        <taxon>Ovalentaria</taxon>
        <taxon>Atherinomorphae</taxon>
        <taxon>Cyprinodontiformes</taxon>
        <taxon>Goodeidae</taxon>
        <taxon>Characodon</taxon>
    </lineage>
</organism>